<name>A0ACB8Q492_9AGAM</name>
<dbReference type="EMBL" id="MU274467">
    <property type="protein sequence ID" value="KAI0026502.1"/>
    <property type="molecule type" value="Genomic_DNA"/>
</dbReference>
<evidence type="ECO:0000313" key="1">
    <source>
        <dbReference type="EMBL" id="KAI0026502.1"/>
    </source>
</evidence>
<sequence>PDPARPCSPGLGSRAYEHEPHALPYGPEPRSPEPRALAYSPEPQTLTYTANADAGAGSLPTPAAHLARARTPDEIELAAASAPDLCLQRIVTAPVGGGGGAAGAVRRSNKLARMGFTPGVGEKIGAGASAERERERKWAGIRGWVASLRGRA</sequence>
<protein>
    <submittedName>
        <fullName evidence="1">Uncharacterized protein</fullName>
    </submittedName>
</protein>
<organism evidence="1 2">
    <name type="scientific">Vararia minispora EC-137</name>
    <dbReference type="NCBI Taxonomy" id="1314806"/>
    <lineage>
        <taxon>Eukaryota</taxon>
        <taxon>Fungi</taxon>
        <taxon>Dikarya</taxon>
        <taxon>Basidiomycota</taxon>
        <taxon>Agaricomycotina</taxon>
        <taxon>Agaricomycetes</taxon>
        <taxon>Russulales</taxon>
        <taxon>Lachnocladiaceae</taxon>
        <taxon>Vararia</taxon>
    </lineage>
</organism>
<proteinExistence type="predicted"/>
<dbReference type="Proteomes" id="UP000814128">
    <property type="component" value="Unassembled WGS sequence"/>
</dbReference>
<keyword evidence="2" id="KW-1185">Reference proteome</keyword>
<accession>A0ACB8Q492</accession>
<reference evidence="1" key="1">
    <citation type="submission" date="2021-02" db="EMBL/GenBank/DDBJ databases">
        <authorList>
            <consortium name="DOE Joint Genome Institute"/>
            <person name="Ahrendt S."/>
            <person name="Looney B.P."/>
            <person name="Miyauchi S."/>
            <person name="Morin E."/>
            <person name="Drula E."/>
            <person name="Courty P.E."/>
            <person name="Chicoki N."/>
            <person name="Fauchery L."/>
            <person name="Kohler A."/>
            <person name="Kuo A."/>
            <person name="Labutti K."/>
            <person name="Pangilinan J."/>
            <person name="Lipzen A."/>
            <person name="Riley R."/>
            <person name="Andreopoulos W."/>
            <person name="He G."/>
            <person name="Johnson J."/>
            <person name="Barry K.W."/>
            <person name="Grigoriev I.V."/>
            <person name="Nagy L."/>
            <person name="Hibbett D."/>
            <person name="Henrissat B."/>
            <person name="Matheny P.B."/>
            <person name="Labbe J."/>
            <person name="Martin F."/>
        </authorList>
    </citation>
    <scope>NUCLEOTIDE SEQUENCE</scope>
    <source>
        <strain evidence="1">EC-137</strain>
    </source>
</reference>
<gene>
    <name evidence="1" type="ORF">K488DRAFT_92435</name>
</gene>
<evidence type="ECO:0000313" key="2">
    <source>
        <dbReference type="Proteomes" id="UP000814128"/>
    </source>
</evidence>
<feature type="non-terminal residue" evidence="1">
    <location>
        <position position="1"/>
    </location>
</feature>
<comment type="caution">
    <text evidence="1">The sequence shown here is derived from an EMBL/GenBank/DDBJ whole genome shotgun (WGS) entry which is preliminary data.</text>
</comment>
<reference evidence="1" key="2">
    <citation type="journal article" date="2022" name="New Phytol.">
        <title>Evolutionary transition to the ectomycorrhizal habit in the genomes of a hyperdiverse lineage of mushroom-forming fungi.</title>
        <authorList>
            <person name="Looney B."/>
            <person name="Miyauchi S."/>
            <person name="Morin E."/>
            <person name="Drula E."/>
            <person name="Courty P.E."/>
            <person name="Kohler A."/>
            <person name="Kuo A."/>
            <person name="LaButti K."/>
            <person name="Pangilinan J."/>
            <person name="Lipzen A."/>
            <person name="Riley R."/>
            <person name="Andreopoulos W."/>
            <person name="He G."/>
            <person name="Johnson J."/>
            <person name="Nolan M."/>
            <person name="Tritt A."/>
            <person name="Barry K.W."/>
            <person name="Grigoriev I.V."/>
            <person name="Nagy L.G."/>
            <person name="Hibbett D."/>
            <person name="Henrissat B."/>
            <person name="Matheny P.B."/>
            <person name="Labbe J."/>
            <person name="Martin F.M."/>
        </authorList>
    </citation>
    <scope>NUCLEOTIDE SEQUENCE</scope>
    <source>
        <strain evidence="1">EC-137</strain>
    </source>
</reference>